<protein>
    <recommendedName>
        <fullName evidence="1">CobQ/CobB/MinD/ParA nucleotide binding domain-containing protein</fullName>
    </recommendedName>
</protein>
<reference evidence="2" key="1">
    <citation type="journal article" date="2021" name="Environ. Microbiol.">
        <title>New insights into the diversity and evolution of the archaeal mobilome from three complete genomes of Saccharolobus shibatae.</title>
        <authorList>
            <person name="Medvedeva S."/>
            <person name="Brandt D."/>
            <person name="Cvirkaite-Krupovic V."/>
            <person name="Liu Y."/>
            <person name="Severinov K."/>
            <person name="Ishino S."/>
            <person name="Ishino Y."/>
            <person name="Prangishvili D."/>
            <person name="Kalinowski J."/>
            <person name="Krupovic M."/>
        </authorList>
    </citation>
    <scope>NUCLEOTIDE SEQUENCE</scope>
    <source>
        <strain evidence="2">B12</strain>
    </source>
</reference>
<dbReference type="Pfam" id="PF01656">
    <property type="entry name" value="CbiA"/>
    <property type="match status" value="1"/>
</dbReference>
<name>A0A8F5GT10_SACSH</name>
<dbReference type="EMBL" id="CP077717">
    <property type="protein sequence ID" value="QXJ28410.1"/>
    <property type="molecule type" value="Genomic_DNA"/>
</dbReference>
<feature type="domain" description="CobQ/CobB/MinD/ParA nucleotide binding" evidence="1">
    <location>
        <begin position="5"/>
        <end position="96"/>
    </location>
</feature>
<dbReference type="InterPro" id="IPR002586">
    <property type="entry name" value="CobQ/CobB/MinD/ParA_Nub-bd_dom"/>
</dbReference>
<organism evidence="2 3">
    <name type="scientific">Saccharolobus shibatae (strain ATCC 51178 / DSM 5389 / JCM 8931 / NBRC 15437 / B12)</name>
    <name type="common">Sulfolobus shibatae</name>
    <dbReference type="NCBI Taxonomy" id="523848"/>
    <lineage>
        <taxon>Archaea</taxon>
        <taxon>Thermoproteota</taxon>
        <taxon>Thermoprotei</taxon>
        <taxon>Sulfolobales</taxon>
        <taxon>Sulfolobaceae</taxon>
        <taxon>Saccharolobus</taxon>
    </lineage>
</organism>
<evidence type="ECO:0000313" key="3">
    <source>
        <dbReference type="Proteomes" id="UP000694018"/>
    </source>
</evidence>
<sequence>MSISIFILSLKGGIGKSRLSYELSKYISEKKLKRVLLIDNDSLSTLSNVLGHYGDGLLDGFDLRSSLKEIDGIFILKLRNRVHLLDKFYDNERLNQLKLILSKNWDYIIVDNYVGIQEENPIIKAVYEFSQLKIGIFLSDDLSLDSTTEYSNSWNHIDSKHVILVNKVFDSSNIIDRTIINAILNRNVNDYVKGFNVKRTNRIDIS</sequence>
<proteinExistence type="predicted"/>
<dbReference type="OrthoDB" id="41381at2157"/>
<accession>A0A8F5GT10</accession>
<evidence type="ECO:0000313" key="2">
    <source>
        <dbReference type="EMBL" id="QXJ28410.1"/>
    </source>
</evidence>
<gene>
    <name evidence="2" type="ORF">J5U23_01279</name>
</gene>
<dbReference type="GeneID" id="65562872"/>
<dbReference type="RefSeq" id="WP_218267310.1">
    <property type="nucleotide sequence ID" value="NZ_CP077717.1"/>
</dbReference>
<dbReference type="AlphaFoldDB" id="A0A8F5GT10"/>
<dbReference type="KEGG" id="sshi:J5U23_01279"/>
<evidence type="ECO:0000259" key="1">
    <source>
        <dbReference type="Pfam" id="PF01656"/>
    </source>
</evidence>
<dbReference type="Proteomes" id="UP000694018">
    <property type="component" value="Chromosome"/>
</dbReference>